<accession>A0ABT4B8B9</accession>
<dbReference type="RefSeq" id="WP_267567228.1">
    <property type="nucleotide sequence ID" value="NZ_JAPNTZ010000013.1"/>
</dbReference>
<evidence type="ECO:0000313" key="2">
    <source>
        <dbReference type="Proteomes" id="UP001151002"/>
    </source>
</evidence>
<reference evidence="1" key="1">
    <citation type="submission" date="2022-11" db="EMBL/GenBank/DDBJ databases">
        <authorList>
            <person name="Somphong A."/>
            <person name="Phongsopitanun W."/>
        </authorList>
    </citation>
    <scope>NUCLEOTIDE SEQUENCE</scope>
    <source>
        <strain evidence="1">Pm04-4</strain>
    </source>
</reference>
<gene>
    <name evidence="1" type="ORF">OWR29_32620</name>
</gene>
<dbReference type="EMBL" id="JAPNTZ010000013">
    <property type="protein sequence ID" value="MCY1142764.1"/>
    <property type="molecule type" value="Genomic_DNA"/>
</dbReference>
<proteinExistence type="predicted"/>
<evidence type="ECO:0000313" key="1">
    <source>
        <dbReference type="EMBL" id="MCY1142764.1"/>
    </source>
</evidence>
<keyword evidence="2" id="KW-1185">Reference proteome</keyword>
<sequence>MGTARKFNRILHSELDVHAAWVPVTNTFALGDYGVFSDGVFVKMGNIAEHGITFSTASGAPARLRFRSDGVRVTKFVAGAEVPNIPQVDLEASIRIEFSTADSFYVDAPVLSVESIEDVARVGAALREVEGWRRKYKVVFSTYTGQGCTVISSRKANSTFELSATADVLHLLELGKANGGITLSGESAAGLEVIGATGVVGLRLFKLRLFTGSTDILRDQEKGDLIEYEDEGDPEDDL</sequence>
<protein>
    <submittedName>
        <fullName evidence="1">Uncharacterized protein</fullName>
    </submittedName>
</protein>
<comment type="caution">
    <text evidence="1">The sequence shown here is derived from an EMBL/GenBank/DDBJ whole genome shotgun (WGS) entry which is preliminary data.</text>
</comment>
<dbReference type="Proteomes" id="UP001151002">
    <property type="component" value="Unassembled WGS sequence"/>
</dbReference>
<name>A0ABT4B8B9_9ACTN</name>
<organism evidence="1 2">
    <name type="scientific">Paractinoplanes pyxinae</name>
    <dbReference type="NCBI Taxonomy" id="2997416"/>
    <lineage>
        <taxon>Bacteria</taxon>
        <taxon>Bacillati</taxon>
        <taxon>Actinomycetota</taxon>
        <taxon>Actinomycetes</taxon>
        <taxon>Micromonosporales</taxon>
        <taxon>Micromonosporaceae</taxon>
        <taxon>Paractinoplanes</taxon>
    </lineage>
</organism>